<accession>A0A917W2H5</accession>
<evidence type="ECO:0000256" key="5">
    <source>
        <dbReference type="ARBA" id="ARBA00022723"/>
    </source>
</evidence>
<sequence length="788" mass="86734">MHEAVKILVRGRVQGVGFRPFVFRLAQETGLKGTVQNNMDGVRIVWEGSPETIRSAMKRLVSERPRLSRIDEVTYERAETAGLTDFTILESDRDGKSSLVIPVDSAVCGDCLHEMRDPGNFRYRYPFINCTQCGPRYSIIDALPYDRPYTSMKDFPMCGKCGEEYRDPHNRRHHAQPIACDACGPHVSLIEMDGTVLGQRDEAVRLAVRSLESGMIMAIKGIGGYHLACDAANRASVEKLRQRKNRPERPLAIMAASVDAAKRIAVMSDREESLLRSPEAPIVLLEKSAAYARTLPEALAPGIRTIGVMLPYTPLHHLLFDDGKFSYLVMTSANPSGLPILYEDAPARAYLDGIADRILTHNRPILHAIDDSVVRMSERAPFFLRRSRGYVPDPLPARTNVDGVVALGGQMKNTFALGRRRQIFIGPHLGDLSAVESVEHYEKTLSHLMKWMGIEVKTVAVDMHPFYSTRSVAEKMNKPVVPVQHHHAHLASCMEENKLEGPVFGVILDGTGYGEDGNIWGFEVLYGDASGYRRLAHLRYTPLPGGDRAVLEPWRNAAGMLIGLLGERGRRLAGRLFPDKESSIAVISRMVSMKLNSPLAGTCGRLFDAVSAILGICTESTYDGEAAIRLSEHLGPGNVNAPPYPFVVTEKSGLKELDFKPMIEQITDERLKGVPPEPLIRRFHETIISACCSLVESIAEENPGFGHRVVLSGGSMNNPFLSLRLSESLEARGFSVYTHHLLPSGDGGLCLGQLMIAAAKSGVSIACDDDRSDTRPISSSGGNEIKKY</sequence>
<dbReference type="Pfam" id="PF17788">
    <property type="entry name" value="HypF_C"/>
    <property type="match status" value="1"/>
</dbReference>
<dbReference type="PROSITE" id="PS01016">
    <property type="entry name" value="GLYCOPROTEASE"/>
    <property type="match status" value="1"/>
</dbReference>
<comment type="caution">
    <text evidence="14">The sequence shown here is derived from an EMBL/GenBank/DDBJ whole genome shotgun (WGS) entry which is preliminary data.</text>
</comment>
<feature type="domain" description="Acylphosphatase-like" evidence="12">
    <location>
        <begin position="4"/>
        <end position="90"/>
    </location>
</feature>
<evidence type="ECO:0000313" key="15">
    <source>
        <dbReference type="Proteomes" id="UP000654670"/>
    </source>
</evidence>
<proteinExistence type="inferred from homology"/>
<dbReference type="InterPro" id="IPR017860">
    <property type="entry name" value="Peptidase_M22_CS"/>
</dbReference>
<dbReference type="Pfam" id="PF01300">
    <property type="entry name" value="Sua5_yciO_yrdC"/>
    <property type="match status" value="1"/>
</dbReference>
<dbReference type="InterPro" id="IPR011125">
    <property type="entry name" value="Znf_HypF"/>
</dbReference>
<comment type="catalytic activity">
    <reaction evidence="8 11">
        <text>an acyl phosphate + H2O = a carboxylate + phosphate + H(+)</text>
        <dbReference type="Rhea" id="RHEA:14965"/>
        <dbReference type="ChEBI" id="CHEBI:15377"/>
        <dbReference type="ChEBI" id="CHEBI:15378"/>
        <dbReference type="ChEBI" id="CHEBI:29067"/>
        <dbReference type="ChEBI" id="CHEBI:43474"/>
        <dbReference type="ChEBI" id="CHEBI:59918"/>
        <dbReference type="EC" id="3.6.1.7"/>
    </reaction>
</comment>
<dbReference type="InterPro" id="IPR001792">
    <property type="entry name" value="Acylphosphatase-like_dom"/>
</dbReference>
<evidence type="ECO:0000256" key="1">
    <source>
        <dbReference type="ARBA" id="ARBA00004711"/>
    </source>
</evidence>
<keyword evidence="15" id="KW-1185">Reference proteome</keyword>
<dbReference type="InterPro" id="IPR041440">
    <property type="entry name" value="HypF_C"/>
</dbReference>
<dbReference type="PANTHER" id="PTHR42959">
    <property type="entry name" value="CARBAMOYLTRANSFERASE"/>
    <property type="match status" value="1"/>
</dbReference>
<reference evidence="14" key="1">
    <citation type="journal article" date="2014" name="Int. J. Syst. Evol. Microbiol.">
        <title>Complete genome sequence of Corynebacterium casei LMG S-19264T (=DSM 44701T), isolated from a smear-ripened cheese.</title>
        <authorList>
            <consortium name="US DOE Joint Genome Institute (JGI-PGF)"/>
            <person name="Walter F."/>
            <person name="Albersmeier A."/>
            <person name="Kalinowski J."/>
            <person name="Ruckert C."/>
        </authorList>
    </citation>
    <scope>NUCLEOTIDE SEQUENCE</scope>
    <source>
        <strain evidence="14">JCM 15325</strain>
    </source>
</reference>
<name>A0A917W2H5_9BACL</name>
<dbReference type="GO" id="GO:0051604">
    <property type="term" value="P:protein maturation"/>
    <property type="evidence" value="ECO:0007669"/>
    <property type="project" value="TreeGrafter"/>
</dbReference>
<dbReference type="SUPFAM" id="SSF54975">
    <property type="entry name" value="Acylphosphatase/BLUF domain-like"/>
    <property type="match status" value="1"/>
</dbReference>
<keyword evidence="6" id="KW-0863">Zinc-finger</keyword>
<feature type="active site" evidence="11">
    <location>
        <position position="37"/>
    </location>
</feature>
<dbReference type="InterPro" id="IPR017945">
    <property type="entry name" value="DHBP_synth_RibB-like_a/b_dom"/>
</dbReference>
<dbReference type="RefSeq" id="WP_188802730.1">
    <property type="nucleotide sequence ID" value="NZ_BMOK01000006.1"/>
</dbReference>
<dbReference type="EC" id="6.2.-.-" evidence="10"/>
<feature type="active site" evidence="11">
    <location>
        <position position="19"/>
    </location>
</feature>
<feature type="domain" description="YrdC-like" evidence="13">
    <location>
        <begin position="201"/>
        <end position="389"/>
    </location>
</feature>
<gene>
    <name evidence="14" type="ORF">GCM10007968_17660</name>
</gene>
<evidence type="ECO:0000256" key="2">
    <source>
        <dbReference type="ARBA" id="ARBA00005614"/>
    </source>
</evidence>
<organism evidence="14 15">
    <name type="scientific">Sporolactobacillus putidus</name>
    <dbReference type="NCBI Taxonomy" id="492735"/>
    <lineage>
        <taxon>Bacteria</taxon>
        <taxon>Bacillati</taxon>
        <taxon>Bacillota</taxon>
        <taxon>Bacilli</taxon>
        <taxon>Bacillales</taxon>
        <taxon>Sporolactobacillaceae</taxon>
        <taxon>Sporolactobacillus</taxon>
    </lineage>
</organism>
<dbReference type="NCBIfam" id="TIGR00143">
    <property type="entry name" value="hypF"/>
    <property type="match status" value="1"/>
</dbReference>
<evidence type="ECO:0000256" key="10">
    <source>
        <dbReference type="PIRNR" id="PIRNR006256"/>
    </source>
</evidence>
<evidence type="ECO:0000259" key="12">
    <source>
        <dbReference type="PROSITE" id="PS51160"/>
    </source>
</evidence>
<dbReference type="SUPFAM" id="SSF55821">
    <property type="entry name" value="YrdC/RibB"/>
    <property type="match status" value="1"/>
</dbReference>
<protein>
    <recommendedName>
        <fullName evidence="10">Carbamoyltransferase</fullName>
        <ecNumber evidence="10">6.2.-.-</ecNumber>
    </recommendedName>
</protein>
<dbReference type="InterPro" id="IPR043129">
    <property type="entry name" value="ATPase_NBD"/>
</dbReference>
<evidence type="ECO:0000256" key="4">
    <source>
        <dbReference type="ARBA" id="ARBA00022598"/>
    </source>
</evidence>
<keyword evidence="7" id="KW-0862">Zinc</keyword>
<dbReference type="GO" id="GO:0003725">
    <property type="term" value="F:double-stranded RNA binding"/>
    <property type="evidence" value="ECO:0007669"/>
    <property type="project" value="InterPro"/>
</dbReference>
<dbReference type="PROSITE" id="PS00150">
    <property type="entry name" value="ACYLPHOSPHATASE_1"/>
    <property type="match status" value="1"/>
</dbReference>
<dbReference type="Pfam" id="PF07503">
    <property type="entry name" value="zf-HYPF"/>
    <property type="match status" value="2"/>
</dbReference>
<dbReference type="GO" id="GO:0016874">
    <property type="term" value="F:ligase activity"/>
    <property type="evidence" value="ECO:0007669"/>
    <property type="project" value="UniProtKB-UniRule"/>
</dbReference>
<dbReference type="PROSITE" id="PS51163">
    <property type="entry name" value="YRDC"/>
    <property type="match status" value="1"/>
</dbReference>
<dbReference type="InterPro" id="IPR006070">
    <property type="entry name" value="Sua5-like_dom"/>
</dbReference>
<dbReference type="PIRSF" id="PIRSF006256">
    <property type="entry name" value="CMPcnvr_hdrg_mat"/>
    <property type="match status" value="1"/>
</dbReference>
<comment type="catalytic activity">
    <reaction evidence="9">
        <text>C-terminal L-cysteinyl-[HypE protein] + carbamoyl phosphate + ATP + H2O = C-terminal S-carboxamide-L-cysteinyl-[HypE protein] + AMP + phosphate + diphosphate + H(+)</text>
        <dbReference type="Rhea" id="RHEA:55636"/>
        <dbReference type="Rhea" id="RHEA-COMP:14247"/>
        <dbReference type="Rhea" id="RHEA-COMP:14392"/>
        <dbReference type="ChEBI" id="CHEBI:15377"/>
        <dbReference type="ChEBI" id="CHEBI:15378"/>
        <dbReference type="ChEBI" id="CHEBI:30616"/>
        <dbReference type="ChEBI" id="CHEBI:33019"/>
        <dbReference type="ChEBI" id="CHEBI:43474"/>
        <dbReference type="ChEBI" id="CHEBI:58228"/>
        <dbReference type="ChEBI" id="CHEBI:76913"/>
        <dbReference type="ChEBI" id="CHEBI:139126"/>
        <dbReference type="ChEBI" id="CHEBI:456215"/>
    </reaction>
</comment>
<dbReference type="GO" id="GO:0016743">
    <property type="term" value="F:carboxyl- or carbamoyltransferase activity"/>
    <property type="evidence" value="ECO:0007669"/>
    <property type="project" value="UniProtKB-UniRule"/>
</dbReference>
<dbReference type="EMBL" id="BMOK01000006">
    <property type="protein sequence ID" value="GGL54119.1"/>
    <property type="molecule type" value="Genomic_DNA"/>
</dbReference>
<evidence type="ECO:0000313" key="14">
    <source>
        <dbReference type="EMBL" id="GGL54119.1"/>
    </source>
</evidence>
<evidence type="ECO:0000256" key="6">
    <source>
        <dbReference type="ARBA" id="ARBA00022771"/>
    </source>
</evidence>
<dbReference type="Gene3D" id="3.30.110.120">
    <property type="match status" value="1"/>
</dbReference>
<keyword evidence="11" id="KW-0378">Hydrolase</keyword>
<dbReference type="Proteomes" id="UP000654670">
    <property type="component" value="Unassembled WGS sequence"/>
</dbReference>
<evidence type="ECO:0000259" key="13">
    <source>
        <dbReference type="PROSITE" id="PS51163"/>
    </source>
</evidence>
<dbReference type="SUPFAM" id="SSF53067">
    <property type="entry name" value="Actin-like ATPase domain"/>
    <property type="match status" value="1"/>
</dbReference>
<dbReference type="Gene3D" id="3.30.420.360">
    <property type="match status" value="1"/>
</dbReference>
<dbReference type="InterPro" id="IPR004421">
    <property type="entry name" value="Carbamoyltransferase_HypF"/>
</dbReference>
<dbReference type="Pfam" id="PF22521">
    <property type="entry name" value="HypF_C_2"/>
    <property type="match status" value="1"/>
</dbReference>
<dbReference type="InterPro" id="IPR017968">
    <property type="entry name" value="Acylphosphatase_CS"/>
</dbReference>
<evidence type="ECO:0000256" key="11">
    <source>
        <dbReference type="PROSITE-ProRule" id="PRU00520"/>
    </source>
</evidence>
<evidence type="ECO:0000256" key="3">
    <source>
        <dbReference type="ARBA" id="ARBA00008097"/>
    </source>
</evidence>
<dbReference type="InterPro" id="IPR036046">
    <property type="entry name" value="Acylphosphatase-like_dom_sf"/>
</dbReference>
<dbReference type="InterPro" id="IPR051060">
    <property type="entry name" value="Carbamoyltrans_HypF-like"/>
</dbReference>
<dbReference type="GO" id="GO:0008270">
    <property type="term" value="F:zinc ion binding"/>
    <property type="evidence" value="ECO:0007669"/>
    <property type="project" value="UniProtKB-KW"/>
</dbReference>
<dbReference type="Gene3D" id="3.30.420.40">
    <property type="match status" value="1"/>
</dbReference>
<comment type="similarity">
    <text evidence="3 10">Belongs to the carbamoyltransferase HypF family.</text>
</comment>
<dbReference type="GO" id="GO:0003998">
    <property type="term" value="F:acylphosphatase activity"/>
    <property type="evidence" value="ECO:0007669"/>
    <property type="project" value="UniProtKB-EC"/>
</dbReference>
<dbReference type="Pfam" id="PF00708">
    <property type="entry name" value="Acylphosphatase"/>
    <property type="match status" value="1"/>
</dbReference>
<dbReference type="AlphaFoldDB" id="A0A917W2H5"/>
<evidence type="ECO:0000256" key="8">
    <source>
        <dbReference type="ARBA" id="ARBA00047645"/>
    </source>
</evidence>
<reference evidence="14" key="2">
    <citation type="submission" date="2020-09" db="EMBL/GenBank/DDBJ databases">
        <authorList>
            <person name="Sun Q."/>
            <person name="Ohkuma M."/>
        </authorList>
    </citation>
    <scope>NUCLEOTIDE SEQUENCE</scope>
    <source>
        <strain evidence="14">JCM 15325</strain>
    </source>
</reference>
<dbReference type="PANTHER" id="PTHR42959:SF1">
    <property type="entry name" value="CARBAMOYLTRANSFERASE HYPF"/>
    <property type="match status" value="1"/>
</dbReference>
<comment type="similarity">
    <text evidence="2">Belongs to the acylphosphatase family.</text>
</comment>
<dbReference type="InterPro" id="IPR055128">
    <property type="entry name" value="HypF_C_2"/>
</dbReference>
<evidence type="ECO:0000256" key="9">
    <source>
        <dbReference type="ARBA" id="ARBA00048220"/>
    </source>
</evidence>
<comment type="pathway">
    <text evidence="1">Protein modification; [NiFe] hydrogenase maturation.</text>
</comment>
<keyword evidence="5" id="KW-0479">Metal-binding</keyword>
<evidence type="ECO:0000256" key="7">
    <source>
        <dbReference type="ARBA" id="ARBA00022833"/>
    </source>
</evidence>
<dbReference type="PROSITE" id="PS51160">
    <property type="entry name" value="ACYLPHOSPHATASE_3"/>
    <property type="match status" value="1"/>
</dbReference>
<keyword evidence="4" id="KW-0436">Ligase</keyword>
<dbReference type="Gene3D" id="3.90.870.50">
    <property type="match status" value="1"/>
</dbReference>